<dbReference type="Pfam" id="PF04168">
    <property type="entry name" value="Alpha-E"/>
    <property type="match status" value="1"/>
</dbReference>
<evidence type="ECO:0000313" key="5">
    <source>
        <dbReference type="Proteomes" id="UP000092544"/>
    </source>
</evidence>
<sequence>MQSQTGLLTAPTVDASSTTKAPTFSSYGQPTNAYDEAFKEDRQPRPHWQDVLASVEKLGPEGRIASERRVQRILREDGATYNLSSDPLSPSVWELDLIPNIITSTDWSVIETGLKQRSALFDLIYKDLYGPQELLKNGTIPAEIIFGHPDFLRQCHNLTTPGQHDLLMHAVDLVRDKNGLFQVIGDRTQVPNGAGYALENRAVISRVFPILFRNNQVQRISSFFHAFKGMLSKLTSAWTDTPRIVVLTPGAYSSSYFEQAYQANYMGFPLVQGSDLTVRNGAVWMKSLNGLARVDVILRRVEDARCDQAELRADSMLGVPGLLEVARAGNVVIANPLGSGLLESPVLLKYLPAISQFLTGQQLALPSVPTWWAGDPMDLEYITNHINQLIIKPIARRADKKSIYGHTLDEKQCQETIEKIKKTPHLYVAQSYIPGAMSPIFDNGQLQAAPTMLRGFTMSDQDGYSVMPGGLSRVSQCDDDMIVSNLSKSKSKDTWVLSTQPLSNKVASNDQAILHDEAVQTNLPSRVVENLFWMGRYAERAEISMRLLRTLFKQMNGIDPLPIESRRLLLEMASRQTGCLPGFTKADDEMITNPDKELISIIIDNKRPGSVKANLHAMLNCGEQVKEMLSADTRIIINELRDHIHELDRAYTNGLPSAPEESLDSLVTSLLALSGLNHESMLRGLDWTFQEIGRRTERAIQTATLLRAALTKSLPEPEQQQILESVLLSVEALISFRRRYRNRSRVAYGLDLLMIDGTNPRSLIYQVDQLRKYIQELPRNDVPAAGLSPENRLVIKSLTDIQLADLEVIAAVDRTTNTRTELESLMTQLLEQLEQFTVLISDKYFDHTEGPQPLSMANWETSL</sequence>
<accession>A0A1A8T6K2</accession>
<dbReference type="Proteomes" id="UP000092544">
    <property type="component" value="Unassembled WGS sequence"/>
</dbReference>
<dbReference type="Pfam" id="PF14403">
    <property type="entry name" value="CP_ATPgrasp_2"/>
    <property type="match status" value="1"/>
</dbReference>
<dbReference type="InterPro" id="IPR007296">
    <property type="entry name" value="DUF403"/>
</dbReference>
<feature type="domain" description="Circularly permuted ATP-grasp type 2" evidence="3">
    <location>
        <begin position="99"/>
        <end position="475"/>
    </location>
</feature>
<dbReference type="InterPro" id="IPR051680">
    <property type="entry name" value="ATP-dep_Glu-Cys_Ligase-2"/>
</dbReference>
<dbReference type="RefSeq" id="WP_083200829.1">
    <property type="nucleotide sequence ID" value="NZ_FLOB01000002.1"/>
</dbReference>
<dbReference type="SUPFAM" id="SSF56059">
    <property type="entry name" value="Glutathione synthetase ATP-binding domain-like"/>
    <property type="match status" value="1"/>
</dbReference>
<feature type="region of interest" description="Disordered" evidence="1">
    <location>
        <begin position="1"/>
        <end position="31"/>
    </location>
</feature>
<dbReference type="OrthoDB" id="9804079at2"/>
<organism evidence="4 5">
    <name type="scientific">Marinomonas spartinae</name>
    <dbReference type="NCBI Taxonomy" id="1792290"/>
    <lineage>
        <taxon>Bacteria</taxon>
        <taxon>Pseudomonadati</taxon>
        <taxon>Pseudomonadota</taxon>
        <taxon>Gammaproteobacteria</taxon>
        <taxon>Oceanospirillales</taxon>
        <taxon>Oceanospirillaceae</taxon>
        <taxon>Marinomonas</taxon>
    </lineage>
</organism>
<evidence type="ECO:0000259" key="3">
    <source>
        <dbReference type="Pfam" id="PF14403"/>
    </source>
</evidence>
<dbReference type="EMBL" id="FLOB01000002">
    <property type="protein sequence ID" value="SBS27808.1"/>
    <property type="molecule type" value="Genomic_DNA"/>
</dbReference>
<gene>
    <name evidence="4" type="ORF">MSP8886_00966</name>
</gene>
<dbReference type="Gene3D" id="3.30.1490.270">
    <property type="match status" value="1"/>
</dbReference>
<reference evidence="4 5" key="1">
    <citation type="submission" date="2016-06" db="EMBL/GenBank/DDBJ databases">
        <authorList>
            <person name="Kjaerup R.B."/>
            <person name="Dalgaard T.S."/>
            <person name="Juul-Madsen H.R."/>
        </authorList>
    </citation>
    <scope>NUCLEOTIDE SEQUENCE [LARGE SCALE GENOMIC DNA]</scope>
    <source>
        <strain evidence="4 5">CECT 8886</strain>
    </source>
</reference>
<evidence type="ECO:0000313" key="4">
    <source>
        <dbReference type="EMBL" id="SBS27808.1"/>
    </source>
</evidence>
<feature type="domain" description="DUF403" evidence="2">
    <location>
        <begin position="523"/>
        <end position="845"/>
    </location>
</feature>
<keyword evidence="5" id="KW-1185">Reference proteome</keyword>
<name>A0A1A8T6K2_9GAMM</name>
<dbReference type="Gene3D" id="3.40.50.11290">
    <property type="match status" value="1"/>
</dbReference>
<feature type="compositionally biased region" description="Polar residues" evidence="1">
    <location>
        <begin position="14"/>
        <end position="31"/>
    </location>
</feature>
<evidence type="ECO:0000259" key="2">
    <source>
        <dbReference type="Pfam" id="PF04168"/>
    </source>
</evidence>
<protein>
    <submittedName>
        <fullName evidence="4">Uncharacterized protein</fullName>
    </submittedName>
</protein>
<dbReference type="STRING" id="1792290.MSP8886_00966"/>
<dbReference type="InterPro" id="IPR025841">
    <property type="entry name" value="CP_ATPgrasp_2"/>
</dbReference>
<proteinExistence type="predicted"/>
<dbReference type="AlphaFoldDB" id="A0A1A8T6K2"/>
<evidence type="ECO:0000256" key="1">
    <source>
        <dbReference type="SAM" id="MobiDB-lite"/>
    </source>
</evidence>
<dbReference type="PANTHER" id="PTHR34595">
    <property type="entry name" value="BLR5612 PROTEIN"/>
    <property type="match status" value="1"/>
</dbReference>
<dbReference type="PANTHER" id="PTHR34595:SF2">
    <property type="entry name" value="BLR2978 PROTEIN"/>
    <property type="match status" value="1"/>
</dbReference>